<dbReference type="InterPro" id="IPR036052">
    <property type="entry name" value="TrpB-like_PALP_sf"/>
</dbReference>
<dbReference type="Proteomes" id="UP001196509">
    <property type="component" value="Unassembled WGS sequence"/>
</dbReference>
<gene>
    <name evidence="10" type="ORF">K1W69_07755</name>
</gene>
<comment type="cofactor">
    <cofactor evidence="2">
        <name>pyridoxal 5'-phosphate</name>
        <dbReference type="ChEBI" id="CHEBI:597326"/>
    </cofactor>
</comment>
<evidence type="ECO:0000256" key="5">
    <source>
        <dbReference type="ARBA" id="ARBA00010869"/>
    </source>
</evidence>
<evidence type="ECO:0000256" key="2">
    <source>
        <dbReference type="ARBA" id="ARBA00001933"/>
    </source>
</evidence>
<keyword evidence="6" id="KW-0460">Magnesium</keyword>
<evidence type="ECO:0000313" key="10">
    <source>
        <dbReference type="EMBL" id="MBW8637080.1"/>
    </source>
</evidence>
<keyword evidence="8" id="KW-0456">Lyase</keyword>
<dbReference type="GO" id="GO:0030170">
    <property type="term" value="F:pyridoxal phosphate binding"/>
    <property type="evidence" value="ECO:0007669"/>
    <property type="project" value="InterPro"/>
</dbReference>
<sequence length="340" mass="36102">MEIAEEILHQPGIDLAMIENAAERIKGQARRTPLLEATLLNEFLGMRVLFKPECLQKTGSFKFRGAYTKLSRLSEAEPGKPVVAFSSGNHAQGVAHAAQLLGLSCTIVMPDDAPAIKLGNTRAYGANIVTYDRFSEDREAIAHAISMETNAEIVRPFDDLDIMSGQGTTGLEIVQDAIDAGTRVDHVFCPAGGGGLLSGIALAVKSCMPDTAIWFAEPAGFDDVIRSLATGTRQNADFQTRTICDALLTKSVGVRPFKVIQEHVSGGYAITDDEALSAMFLAYQHLKVVVEPGGAAAFAALLQQRQRFAGSTVVVVLSGGNVDPAVFAACLAQSDGVPPQ</sequence>
<comment type="cofactor">
    <cofactor evidence="4">
        <name>Mg(2+)</name>
        <dbReference type="ChEBI" id="CHEBI:18420"/>
    </cofactor>
</comment>
<evidence type="ECO:0000256" key="6">
    <source>
        <dbReference type="ARBA" id="ARBA00022842"/>
    </source>
</evidence>
<dbReference type="GO" id="GO:0018114">
    <property type="term" value="F:threonine racemase activity"/>
    <property type="evidence" value="ECO:0007669"/>
    <property type="project" value="TreeGrafter"/>
</dbReference>
<dbReference type="PANTHER" id="PTHR43050">
    <property type="entry name" value="SERINE / THREONINE RACEMASE FAMILY MEMBER"/>
    <property type="match status" value="1"/>
</dbReference>
<evidence type="ECO:0000259" key="9">
    <source>
        <dbReference type="Pfam" id="PF00291"/>
    </source>
</evidence>
<dbReference type="InterPro" id="IPR001926">
    <property type="entry name" value="TrpB-like_PALP"/>
</dbReference>
<dbReference type="GO" id="GO:0005524">
    <property type="term" value="F:ATP binding"/>
    <property type="evidence" value="ECO:0007669"/>
    <property type="project" value="TreeGrafter"/>
</dbReference>
<accession>A0AAE2ZLW4</accession>
<protein>
    <submittedName>
        <fullName evidence="10">Threonine/serine dehydratase</fullName>
    </submittedName>
</protein>
<name>A0AAE2ZLW4_9HYPH</name>
<comment type="cofactor">
    <cofactor evidence="3">
        <name>Mn(2+)</name>
        <dbReference type="ChEBI" id="CHEBI:29035"/>
    </cofactor>
</comment>
<organism evidence="10 11">
    <name type="scientific">Flavimaribacter sediminis</name>
    <dbReference type="NCBI Taxonomy" id="2865987"/>
    <lineage>
        <taxon>Bacteria</taxon>
        <taxon>Pseudomonadati</taxon>
        <taxon>Pseudomonadota</taxon>
        <taxon>Alphaproteobacteria</taxon>
        <taxon>Hyphomicrobiales</taxon>
        <taxon>Rhizobiaceae</taxon>
        <taxon>Flavimaribacter</taxon>
    </lineage>
</organism>
<dbReference type="Pfam" id="PF00291">
    <property type="entry name" value="PALP"/>
    <property type="match status" value="1"/>
</dbReference>
<keyword evidence="11" id="KW-1185">Reference proteome</keyword>
<evidence type="ECO:0000256" key="4">
    <source>
        <dbReference type="ARBA" id="ARBA00001946"/>
    </source>
</evidence>
<dbReference type="PANTHER" id="PTHR43050:SF1">
    <property type="entry name" value="SERINE RACEMASE"/>
    <property type="match status" value="1"/>
</dbReference>
<evidence type="ECO:0000256" key="8">
    <source>
        <dbReference type="ARBA" id="ARBA00023239"/>
    </source>
</evidence>
<dbReference type="FunFam" id="3.40.50.1100:FF:000005">
    <property type="entry name" value="Threonine dehydratase catabolic"/>
    <property type="match status" value="1"/>
</dbReference>
<dbReference type="GO" id="GO:0070179">
    <property type="term" value="P:D-serine biosynthetic process"/>
    <property type="evidence" value="ECO:0007669"/>
    <property type="project" value="TreeGrafter"/>
</dbReference>
<evidence type="ECO:0000256" key="1">
    <source>
        <dbReference type="ARBA" id="ARBA00001913"/>
    </source>
</evidence>
<dbReference type="CDD" id="cd01562">
    <property type="entry name" value="Thr-dehyd"/>
    <property type="match status" value="1"/>
</dbReference>
<dbReference type="SUPFAM" id="SSF53686">
    <property type="entry name" value="Tryptophan synthase beta subunit-like PLP-dependent enzymes"/>
    <property type="match status" value="1"/>
</dbReference>
<dbReference type="EMBL" id="JAICBX010000001">
    <property type="protein sequence ID" value="MBW8637080.1"/>
    <property type="molecule type" value="Genomic_DNA"/>
</dbReference>
<comment type="cofactor">
    <cofactor evidence="1">
        <name>Ca(2+)</name>
        <dbReference type="ChEBI" id="CHEBI:29108"/>
    </cofactor>
</comment>
<keyword evidence="7" id="KW-0663">Pyridoxal phosphate</keyword>
<evidence type="ECO:0000256" key="7">
    <source>
        <dbReference type="ARBA" id="ARBA00022898"/>
    </source>
</evidence>
<reference evidence="10" key="1">
    <citation type="submission" date="2021-08" db="EMBL/GenBank/DDBJ databases">
        <title>Hoeflea bacterium WL0058 sp. nov., isolated from the sediment.</title>
        <authorList>
            <person name="Wang L."/>
            <person name="Zhang D."/>
        </authorList>
    </citation>
    <scope>NUCLEOTIDE SEQUENCE</scope>
    <source>
        <strain evidence="10">WL0058</strain>
    </source>
</reference>
<evidence type="ECO:0000256" key="3">
    <source>
        <dbReference type="ARBA" id="ARBA00001936"/>
    </source>
</evidence>
<dbReference type="GO" id="GO:0030378">
    <property type="term" value="F:serine racemase activity"/>
    <property type="evidence" value="ECO:0007669"/>
    <property type="project" value="TreeGrafter"/>
</dbReference>
<proteinExistence type="inferred from homology"/>
<dbReference type="PROSITE" id="PS00165">
    <property type="entry name" value="DEHYDRATASE_SER_THR"/>
    <property type="match status" value="1"/>
</dbReference>
<dbReference type="Gene3D" id="3.40.50.1100">
    <property type="match status" value="2"/>
</dbReference>
<dbReference type="RefSeq" id="WP_220227707.1">
    <property type="nucleotide sequence ID" value="NZ_JAICBX010000001.1"/>
</dbReference>
<dbReference type="InterPro" id="IPR000634">
    <property type="entry name" value="Ser/Thr_deHydtase_PyrdxlP-BS"/>
</dbReference>
<feature type="domain" description="Tryptophan synthase beta chain-like PALP" evidence="9">
    <location>
        <begin position="27"/>
        <end position="319"/>
    </location>
</feature>
<evidence type="ECO:0000313" key="11">
    <source>
        <dbReference type="Proteomes" id="UP001196509"/>
    </source>
</evidence>
<comment type="caution">
    <text evidence="10">The sequence shown here is derived from an EMBL/GenBank/DDBJ whole genome shotgun (WGS) entry which is preliminary data.</text>
</comment>
<dbReference type="GO" id="GO:0003941">
    <property type="term" value="F:L-serine ammonia-lyase activity"/>
    <property type="evidence" value="ECO:0007669"/>
    <property type="project" value="TreeGrafter"/>
</dbReference>
<dbReference type="AlphaFoldDB" id="A0AAE2ZLW4"/>
<dbReference type="GO" id="GO:0000287">
    <property type="term" value="F:magnesium ion binding"/>
    <property type="evidence" value="ECO:0007669"/>
    <property type="project" value="TreeGrafter"/>
</dbReference>
<comment type="similarity">
    <text evidence="5">Belongs to the serine/threonine dehydratase family.</text>
</comment>